<evidence type="ECO:0000256" key="9">
    <source>
        <dbReference type="ARBA" id="ARBA00022917"/>
    </source>
</evidence>
<evidence type="ECO:0000256" key="12">
    <source>
        <dbReference type="RuleBase" id="RU362111"/>
    </source>
</evidence>
<comment type="caution">
    <text evidence="13">The sequence shown here is derived from an EMBL/GenBank/DDBJ whole genome shotgun (WGS) entry which is preliminary data.</text>
</comment>
<dbReference type="GO" id="GO:0006412">
    <property type="term" value="P:translation"/>
    <property type="evidence" value="ECO:0007669"/>
    <property type="project" value="UniProtKB-KW"/>
</dbReference>
<keyword evidence="10 12" id="KW-0809">Transit peptide</keyword>
<dbReference type="Pfam" id="PF01327">
    <property type="entry name" value="Pep_deformylase"/>
    <property type="match status" value="1"/>
</dbReference>
<dbReference type="NCBIfam" id="TIGR00079">
    <property type="entry name" value="pept_deformyl"/>
    <property type="match status" value="1"/>
</dbReference>
<evidence type="ECO:0000313" key="13">
    <source>
        <dbReference type="EMBL" id="EPS64654.1"/>
    </source>
</evidence>
<keyword evidence="9 12" id="KW-0648">Protein biosynthesis</keyword>
<dbReference type="Gene3D" id="3.90.45.10">
    <property type="entry name" value="Peptide deformylase"/>
    <property type="match status" value="1"/>
</dbReference>
<dbReference type="AlphaFoldDB" id="S8CCG5"/>
<comment type="catalytic activity">
    <reaction evidence="12">
        <text>N-terminal N-formyl-L-methionyl-[peptide] + H2O = N-terminal L-methionyl-[peptide] + formate</text>
        <dbReference type="Rhea" id="RHEA:24420"/>
        <dbReference type="Rhea" id="RHEA-COMP:10639"/>
        <dbReference type="Rhea" id="RHEA-COMP:10640"/>
        <dbReference type="ChEBI" id="CHEBI:15377"/>
        <dbReference type="ChEBI" id="CHEBI:15740"/>
        <dbReference type="ChEBI" id="CHEBI:49298"/>
        <dbReference type="ChEBI" id="CHEBI:64731"/>
        <dbReference type="EC" id="3.5.1.88"/>
    </reaction>
</comment>
<evidence type="ECO:0000256" key="11">
    <source>
        <dbReference type="ARBA" id="ARBA00023004"/>
    </source>
</evidence>
<dbReference type="EC" id="3.5.1.88" evidence="4 12"/>
<dbReference type="GO" id="GO:0042586">
    <property type="term" value="F:peptide deformylase activity"/>
    <property type="evidence" value="ECO:0007669"/>
    <property type="project" value="UniProtKB-EC"/>
</dbReference>
<accession>S8CCG5</accession>
<dbReference type="Proteomes" id="UP000015453">
    <property type="component" value="Unassembled WGS sequence"/>
</dbReference>
<keyword evidence="11" id="KW-0408">Iron</keyword>
<gene>
    <name evidence="13" type="ORF">M569_10125</name>
</gene>
<keyword evidence="5 12" id="KW-0150">Chloroplast</keyword>
<dbReference type="NCBIfam" id="NF001159">
    <property type="entry name" value="PRK00150.1-3"/>
    <property type="match status" value="1"/>
</dbReference>
<comment type="subcellular location">
    <subcellularLocation>
        <location evidence="2 12">Plastid</location>
        <location evidence="2 12">Chloroplast</location>
    </subcellularLocation>
</comment>
<evidence type="ECO:0000256" key="2">
    <source>
        <dbReference type="ARBA" id="ARBA00004229"/>
    </source>
</evidence>
<evidence type="ECO:0000256" key="4">
    <source>
        <dbReference type="ARBA" id="ARBA00012175"/>
    </source>
</evidence>
<dbReference type="GO" id="GO:0009507">
    <property type="term" value="C:chloroplast"/>
    <property type="evidence" value="ECO:0007669"/>
    <property type="project" value="UniProtKB-SubCell"/>
</dbReference>
<dbReference type="CDD" id="cd00487">
    <property type="entry name" value="Pep_deformylase"/>
    <property type="match status" value="1"/>
</dbReference>
<dbReference type="PRINTS" id="PR01576">
    <property type="entry name" value="PDEFORMYLASE"/>
</dbReference>
<organism evidence="13 14">
    <name type="scientific">Genlisea aurea</name>
    <dbReference type="NCBI Taxonomy" id="192259"/>
    <lineage>
        <taxon>Eukaryota</taxon>
        <taxon>Viridiplantae</taxon>
        <taxon>Streptophyta</taxon>
        <taxon>Embryophyta</taxon>
        <taxon>Tracheophyta</taxon>
        <taxon>Spermatophyta</taxon>
        <taxon>Magnoliopsida</taxon>
        <taxon>eudicotyledons</taxon>
        <taxon>Gunneridae</taxon>
        <taxon>Pentapetalae</taxon>
        <taxon>asterids</taxon>
        <taxon>lamiids</taxon>
        <taxon>Lamiales</taxon>
        <taxon>Lentibulariaceae</taxon>
        <taxon>Genlisea</taxon>
    </lineage>
</organism>
<dbReference type="HAMAP" id="MF_00163">
    <property type="entry name" value="Pep_deformylase"/>
    <property type="match status" value="1"/>
</dbReference>
<evidence type="ECO:0000256" key="6">
    <source>
        <dbReference type="ARBA" id="ARBA00022640"/>
    </source>
</evidence>
<dbReference type="InterPro" id="IPR036821">
    <property type="entry name" value="Peptide_deformylase_sf"/>
</dbReference>
<dbReference type="PANTHER" id="PTHR10458">
    <property type="entry name" value="PEPTIDE DEFORMYLASE"/>
    <property type="match status" value="1"/>
</dbReference>
<comment type="cofactor">
    <cofactor evidence="1">
        <name>Fe(2+)</name>
        <dbReference type="ChEBI" id="CHEBI:29033"/>
    </cofactor>
</comment>
<comment type="function">
    <text evidence="12">Removes the formyl group from the N-terminal Met of newly synthesized proteins.</text>
</comment>
<evidence type="ECO:0000256" key="7">
    <source>
        <dbReference type="ARBA" id="ARBA00022723"/>
    </source>
</evidence>
<evidence type="ECO:0000256" key="5">
    <source>
        <dbReference type="ARBA" id="ARBA00022528"/>
    </source>
</evidence>
<dbReference type="PIRSF" id="PIRSF004749">
    <property type="entry name" value="Pep_def"/>
    <property type="match status" value="1"/>
</dbReference>
<evidence type="ECO:0000256" key="10">
    <source>
        <dbReference type="ARBA" id="ARBA00022946"/>
    </source>
</evidence>
<proteinExistence type="inferred from homology"/>
<comment type="similarity">
    <text evidence="3 12">Belongs to the polypeptide deformylase family.</text>
</comment>
<dbReference type="GO" id="GO:0046872">
    <property type="term" value="F:metal ion binding"/>
    <property type="evidence" value="ECO:0007669"/>
    <property type="project" value="UniProtKB-KW"/>
</dbReference>
<dbReference type="OrthoDB" id="276063at2759"/>
<evidence type="ECO:0000256" key="8">
    <source>
        <dbReference type="ARBA" id="ARBA00022801"/>
    </source>
</evidence>
<feature type="non-terminal residue" evidence="13">
    <location>
        <position position="1"/>
    </location>
</feature>
<dbReference type="SUPFAM" id="SSF56420">
    <property type="entry name" value="Peptide deformylase"/>
    <property type="match status" value="1"/>
</dbReference>
<dbReference type="EMBL" id="AUSU01004688">
    <property type="protein sequence ID" value="EPS64654.1"/>
    <property type="molecule type" value="Genomic_DNA"/>
</dbReference>
<keyword evidence="14" id="KW-1185">Reference proteome</keyword>
<protein>
    <recommendedName>
        <fullName evidence="4 12">Peptide deformylase</fullName>
        <ecNumber evidence="4 12">3.5.1.88</ecNumber>
    </recommendedName>
</protein>
<sequence length="183" mass="20546">GKNKRIDHFDPTTLENFVNEMFGVMYRTDGIGLSAPQVGINVQLMVFNPAGEGGQGQEYVLINPRIAKYSRKIVPFNEGCLSFPGIYADVLRPDAIKIDAQDMDGSAFELNLTGLAARVFQHEYDHLQGILFFERMSDEVIDTIRSDLRDLEKQYEEKSGITSPEKIDACRKKTKAFGFGRSS</sequence>
<evidence type="ECO:0000256" key="3">
    <source>
        <dbReference type="ARBA" id="ARBA00010759"/>
    </source>
</evidence>
<name>S8CCG5_9LAMI</name>
<dbReference type="PANTHER" id="PTHR10458:SF22">
    <property type="entry name" value="PEPTIDE DEFORMYLASE"/>
    <property type="match status" value="1"/>
</dbReference>
<keyword evidence="7 12" id="KW-0479">Metal-binding</keyword>
<dbReference type="InterPro" id="IPR023635">
    <property type="entry name" value="Peptide_deformylase"/>
</dbReference>
<dbReference type="FunFam" id="3.90.45.10:FF:000006">
    <property type="entry name" value="Peptide deformylase"/>
    <property type="match status" value="1"/>
</dbReference>
<keyword evidence="8 12" id="KW-0378">Hydrolase</keyword>
<reference evidence="13 14" key="1">
    <citation type="journal article" date="2013" name="BMC Genomics">
        <title>The miniature genome of a carnivorous plant Genlisea aurea contains a low number of genes and short non-coding sequences.</title>
        <authorList>
            <person name="Leushkin E.V."/>
            <person name="Sutormin R.A."/>
            <person name="Nabieva E.R."/>
            <person name="Penin A.A."/>
            <person name="Kondrashov A.S."/>
            <person name="Logacheva M.D."/>
        </authorList>
    </citation>
    <scope>NUCLEOTIDE SEQUENCE [LARGE SCALE GENOMIC DNA]</scope>
</reference>
<keyword evidence="6 12" id="KW-0934">Plastid</keyword>
<evidence type="ECO:0000256" key="1">
    <source>
        <dbReference type="ARBA" id="ARBA00001954"/>
    </source>
</evidence>
<evidence type="ECO:0000313" key="14">
    <source>
        <dbReference type="Proteomes" id="UP000015453"/>
    </source>
</evidence>